<dbReference type="AlphaFoldDB" id="A0A975D8X6"/>
<dbReference type="EMBL" id="CP072110">
    <property type="protein sequence ID" value="QTH62677.1"/>
    <property type="molecule type" value="Genomic_DNA"/>
</dbReference>
<sequence length="136" mass="15731">MLEAVKEWQTPLLVILLTFILVNIWFERYRRSKRCEYTLVDKGNKVKIIYRPAYHALRSDTTVVLKDKVIQVLTTDDTISFCYASGHSIDLVCGAEWLQTLYDEACFLFPQAEFNPIGFTKENSEPQSNSAILFDL</sequence>
<keyword evidence="1" id="KW-0812">Transmembrane</keyword>
<proteinExistence type="predicted"/>
<organism evidence="2 3">
    <name type="scientific">Psychrosphaera ytuae</name>
    <dbReference type="NCBI Taxonomy" id="2820710"/>
    <lineage>
        <taxon>Bacteria</taxon>
        <taxon>Pseudomonadati</taxon>
        <taxon>Pseudomonadota</taxon>
        <taxon>Gammaproteobacteria</taxon>
        <taxon>Alteromonadales</taxon>
        <taxon>Pseudoalteromonadaceae</taxon>
        <taxon>Psychrosphaera</taxon>
    </lineage>
</organism>
<gene>
    <name evidence="2" type="ORF">J1N51_07755</name>
</gene>
<evidence type="ECO:0000313" key="2">
    <source>
        <dbReference type="EMBL" id="QTH62677.1"/>
    </source>
</evidence>
<evidence type="ECO:0000313" key="3">
    <source>
        <dbReference type="Proteomes" id="UP000682739"/>
    </source>
</evidence>
<feature type="transmembrane region" description="Helical" evidence="1">
    <location>
        <begin position="12"/>
        <end position="29"/>
    </location>
</feature>
<accession>A0A975D8X6</accession>
<keyword evidence="1" id="KW-1133">Transmembrane helix</keyword>
<dbReference type="Proteomes" id="UP000682739">
    <property type="component" value="Chromosome"/>
</dbReference>
<evidence type="ECO:0000256" key="1">
    <source>
        <dbReference type="SAM" id="Phobius"/>
    </source>
</evidence>
<reference evidence="2" key="1">
    <citation type="submission" date="2021-03" db="EMBL/GenBank/DDBJ databases">
        <title>Description of Psychrosphaera ytuae sp. nov. isolated from deep sea sediment of South China Sea.</title>
        <authorList>
            <person name="Zhang J."/>
            <person name="Xu X.-D."/>
        </authorList>
    </citation>
    <scope>NUCLEOTIDE SEQUENCE</scope>
    <source>
        <strain evidence="2">MTZ26</strain>
    </source>
</reference>
<dbReference type="KEGG" id="psym:J1N51_07755"/>
<keyword evidence="3" id="KW-1185">Reference proteome</keyword>
<name>A0A975D8X6_9GAMM</name>
<protein>
    <submittedName>
        <fullName evidence="2">Uncharacterized protein</fullName>
    </submittedName>
</protein>
<keyword evidence="1" id="KW-0472">Membrane</keyword>
<dbReference type="RefSeq" id="WP_208830048.1">
    <property type="nucleotide sequence ID" value="NZ_CP072110.1"/>
</dbReference>